<feature type="compositionally biased region" description="Pro residues" evidence="1">
    <location>
        <begin position="89"/>
        <end position="113"/>
    </location>
</feature>
<feature type="region of interest" description="Disordered" evidence="1">
    <location>
        <begin position="405"/>
        <end position="431"/>
    </location>
</feature>
<dbReference type="Proteomes" id="UP000053144">
    <property type="component" value="Chromosome 9"/>
</dbReference>
<evidence type="ECO:0000256" key="1">
    <source>
        <dbReference type="SAM" id="MobiDB-lite"/>
    </source>
</evidence>
<feature type="compositionally biased region" description="Pro residues" evidence="1">
    <location>
        <begin position="345"/>
        <end position="362"/>
    </location>
</feature>
<gene>
    <name evidence="2" type="ORF">LR48_Vigan09g084500</name>
</gene>
<feature type="compositionally biased region" description="Pro residues" evidence="1">
    <location>
        <begin position="50"/>
        <end position="77"/>
    </location>
</feature>
<organism evidence="2 3">
    <name type="scientific">Phaseolus angularis</name>
    <name type="common">Azuki bean</name>
    <name type="synonym">Vigna angularis</name>
    <dbReference type="NCBI Taxonomy" id="3914"/>
    <lineage>
        <taxon>Eukaryota</taxon>
        <taxon>Viridiplantae</taxon>
        <taxon>Streptophyta</taxon>
        <taxon>Embryophyta</taxon>
        <taxon>Tracheophyta</taxon>
        <taxon>Spermatophyta</taxon>
        <taxon>Magnoliopsida</taxon>
        <taxon>eudicotyledons</taxon>
        <taxon>Gunneridae</taxon>
        <taxon>Pentapetalae</taxon>
        <taxon>rosids</taxon>
        <taxon>fabids</taxon>
        <taxon>Fabales</taxon>
        <taxon>Fabaceae</taxon>
        <taxon>Papilionoideae</taxon>
        <taxon>50 kb inversion clade</taxon>
        <taxon>NPAAA clade</taxon>
        <taxon>indigoferoid/millettioid clade</taxon>
        <taxon>Phaseoleae</taxon>
        <taxon>Vigna</taxon>
    </lineage>
</organism>
<reference evidence="3" key="1">
    <citation type="journal article" date="2015" name="Proc. Natl. Acad. Sci. U.S.A.">
        <title>Genome sequencing of adzuki bean (Vigna angularis) provides insight into high starch and low fat accumulation and domestication.</title>
        <authorList>
            <person name="Yang K."/>
            <person name="Tian Z."/>
            <person name="Chen C."/>
            <person name="Luo L."/>
            <person name="Zhao B."/>
            <person name="Wang Z."/>
            <person name="Yu L."/>
            <person name="Li Y."/>
            <person name="Sun Y."/>
            <person name="Li W."/>
            <person name="Chen Y."/>
            <person name="Li Y."/>
            <person name="Zhang Y."/>
            <person name="Ai D."/>
            <person name="Zhao J."/>
            <person name="Shang C."/>
            <person name="Ma Y."/>
            <person name="Wu B."/>
            <person name="Wang M."/>
            <person name="Gao L."/>
            <person name="Sun D."/>
            <person name="Zhang P."/>
            <person name="Guo F."/>
            <person name="Wang W."/>
            <person name="Li Y."/>
            <person name="Wang J."/>
            <person name="Varshney R.K."/>
            <person name="Wang J."/>
            <person name="Ling H.Q."/>
            <person name="Wan P."/>
        </authorList>
    </citation>
    <scope>NUCLEOTIDE SEQUENCE</scope>
    <source>
        <strain evidence="3">cv. Jingnong 6</strain>
    </source>
</reference>
<dbReference type="Gramene" id="KOM52186">
    <property type="protein sequence ID" value="KOM52186"/>
    <property type="gene ID" value="LR48_Vigan09g084500"/>
</dbReference>
<dbReference type="AlphaFoldDB" id="A0A0L9VAU1"/>
<dbReference type="EMBL" id="CM003379">
    <property type="protein sequence ID" value="KOM52186.1"/>
    <property type="molecule type" value="Genomic_DNA"/>
</dbReference>
<evidence type="ECO:0000313" key="2">
    <source>
        <dbReference type="EMBL" id="KOM52186.1"/>
    </source>
</evidence>
<protein>
    <submittedName>
        <fullName evidence="2">Uncharacterized protein</fullName>
    </submittedName>
</protein>
<feature type="compositionally biased region" description="Low complexity" evidence="1">
    <location>
        <begin position="114"/>
        <end position="131"/>
    </location>
</feature>
<feature type="compositionally biased region" description="Polar residues" evidence="1">
    <location>
        <begin position="37"/>
        <end position="47"/>
    </location>
</feature>
<name>A0A0L9VAU1_PHAAN</name>
<proteinExistence type="predicted"/>
<evidence type="ECO:0000313" key="3">
    <source>
        <dbReference type="Proteomes" id="UP000053144"/>
    </source>
</evidence>
<feature type="region of interest" description="Disordered" evidence="1">
    <location>
        <begin position="341"/>
        <end position="369"/>
    </location>
</feature>
<sequence length="531" mass="58747">MTGQGSERPDKGKGVARPRKRQWQAPKYVLKVPARLPTTTAGSTSSVGPLPTPTVQPPTPAVDPTPTPLVDPTPTPVVHPSTTPATDHLPPPVIITPTPPPMVITPTPVPNPTSIPSSSVIPPSDTVTPSTDQDSSGDGEGLDPPLHDRPWIEPYGKGFIPSRVASQAIPRSIKQQFLSPWPTWGAIPDDDKKPFWQRFQMKVQWKPEHESQIHRNFHMKVSHRLSEMFRDARNAGQRPYWLGEIIWNSLLAYWNTVEFRNKCAKAQRNRASERGDTLHTVQNPNLQFLFLFSAHNSSSSSPPQSVSAPKGHFLFSAHSSSSSSPPQFFLRLCSQSPWPHRRCPTPKPVTPPTPATLTPPPIRTATGRHLAPPREAIWTRSGRDLSLPSVAILLRHRTRSGRDLATPPDAIWTRSGSATRRDLAPPRTRSLSSTERDLDAIWLRHGRDLSPPPNAIWLRHGRDLSPRRTGAASLLSSPPPKLDKFVPPHLWPGLVPQEEPNLGRSFATGPWRAIVQLANTGWQPITIWSDS</sequence>
<accession>A0A0L9VAU1</accession>
<feature type="region of interest" description="Disordered" evidence="1">
    <location>
        <begin position="1"/>
        <end position="151"/>
    </location>
</feature>